<dbReference type="Pfam" id="PF00534">
    <property type="entry name" value="Glycos_transf_1"/>
    <property type="match status" value="1"/>
</dbReference>
<feature type="domain" description="Glycosyl transferase family 1" evidence="2">
    <location>
        <begin position="188"/>
        <end position="332"/>
    </location>
</feature>
<keyword evidence="1" id="KW-0808">Transferase</keyword>
<dbReference type="SUPFAM" id="SSF53756">
    <property type="entry name" value="UDP-Glycosyltransferase/glycogen phosphorylase"/>
    <property type="match status" value="1"/>
</dbReference>
<dbReference type="PANTHER" id="PTHR46401">
    <property type="entry name" value="GLYCOSYLTRANSFERASE WBBK-RELATED"/>
    <property type="match status" value="1"/>
</dbReference>
<evidence type="ECO:0000313" key="4">
    <source>
        <dbReference type="EMBL" id="EOA57700.1"/>
    </source>
</evidence>
<evidence type="ECO:0000313" key="5">
    <source>
        <dbReference type="Proteomes" id="UP000017831"/>
    </source>
</evidence>
<dbReference type="PATRIC" id="fig|1121098.3.peg.779"/>
<dbReference type="GO" id="GO:0009103">
    <property type="term" value="P:lipopolysaccharide biosynthetic process"/>
    <property type="evidence" value="ECO:0007669"/>
    <property type="project" value="TreeGrafter"/>
</dbReference>
<dbReference type="RefSeq" id="WP_005937302.1">
    <property type="nucleotide sequence ID" value="NZ_KB890335.1"/>
</dbReference>
<dbReference type="HOGENOM" id="CLU_009583_27_0_10"/>
<keyword evidence="5" id="KW-1185">Reference proteome</keyword>
<dbReference type="InterPro" id="IPR001296">
    <property type="entry name" value="Glyco_trans_1"/>
</dbReference>
<dbReference type="Pfam" id="PF13439">
    <property type="entry name" value="Glyco_transf_4"/>
    <property type="match status" value="1"/>
</dbReference>
<dbReference type="STRING" id="1121098.HMPREF1534_00763"/>
<organism evidence="4 5">
    <name type="scientific">Phocaeicola massiliensis B84634 = Timone 84634 = DSM 17679 = JCM 13223</name>
    <dbReference type="NCBI Taxonomy" id="1121098"/>
    <lineage>
        <taxon>Bacteria</taxon>
        <taxon>Pseudomonadati</taxon>
        <taxon>Bacteroidota</taxon>
        <taxon>Bacteroidia</taxon>
        <taxon>Bacteroidales</taxon>
        <taxon>Bacteroidaceae</taxon>
        <taxon>Phocaeicola</taxon>
    </lineage>
</organism>
<dbReference type="InterPro" id="IPR028098">
    <property type="entry name" value="Glyco_trans_4-like_N"/>
</dbReference>
<dbReference type="PANTHER" id="PTHR46401:SF2">
    <property type="entry name" value="GLYCOSYLTRANSFERASE WBBK-RELATED"/>
    <property type="match status" value="1"/>
</dbReference>
<dbReference type="Gene3D" id="3.40.50.2000">
    <property type="entry name" value="Glycogen Phosphorylase B"/>
    <property type="match status" value="2"/>
</dbReference>
<proteinExistence type="predicted"/>
<dbReference type="GeneID" id="60063193"/>
<accession>U6RMG5</accession>
<sequence length="360" mass="41944">MKIILDNIVFSLQKSGGISVVWYELLSRLFRDHFLISCIHYDNQNIFSTKLSYIEDKMINKGILRNPFVRYLNLRLPNEKEQFIFHSSYYRTSSNPLAINITTVHDFTYEYYNYGLSKWVHSLQKRRAIKRADYVICISEATKKDLLHFIPEFDEKKIKVIYNGVSDDYYKISTLSLKKNELPFPIRSYALFVGARDGYKNFSLAVKAIASSQLNLVIVGAPLSNEEKSFLKEHFEDMTRVFCTGRIDNVQLNVFYNCAYVLLYPSKYEGFGIPVLEAQKAGCPVIAYNASSIPEIIGDDSLLIHELSVDEIHRCLKILEDDIMRLQIINKGIINAQRFSWERMYDQVVELYHKAWNEKV</sequence>
<evidence type="ECO:0000259" key="2">
    <source>
        <dbReference type="Pfam" id="PF00534"/>
    </source>
</evidence>
<dbReference type="AlphaFoldDB" id="U6RMG5"/>
<evidence type="ECO:0000256" key="1">
    <source>
        <dbReference type="ARBA" id="ARBA00022679"/>
    </source>
</evidence>
<protein>
    <recommendedName>
        <fullName evidence="6">Glycosyl transferase family 1 domain-containing protein</fullName>
    </recommendedName>
</protein>
<dbReference type="OrthoDB" id="9801609at2"/>
<dbReference type="CDD" id="cd03809">
    <property type="entry name" value="GT4_MtfB-like"/>
    <property type="match status" value="1"/>
</dbReference>
<dbReference type="EMBL" id="AQHY01000008">
    <property type="protein sequence ID" value="EOA57700.1"/>
    <property type="molecule type" value="Genomic_DNA"/>
</dbReference>
<reference evidence="4 5" key="1">
    <citation type="submission" date="2013-04" db="EMBL/GenBank/DDBJ databases">
        <title>The Genome Sequence of Bacteroides massiliensis DSM 17679.</title>
        <authorList>
            <consortium name="The Broad Institute Genomics Platform"/>
            <person name="Earl A."/>
            <person name="Ward D."/>
            <person name="Feldgarden M."/>
            <person name="Gevers D."/>
            <person name="Martens E."/>
            <person name="Fenner L."/>
            <person name="Roux V."/>
            <person name="Mallet M.N."/>
            <person name="Raoult D."/>
            <person name="Walker B."/>
            <person name="Young S."/>
            <person name="Zeng Q."/>
            <person name="Gargeya S."/>
            <person name="Fitzgerald M."/>
            <person name="Haas B."/>
            <person name="Abouelleil A."/>
            <person name="Allen A.W."/>
            <person name="Alvarado L."/>
            <person name="Arachchi H.M."/>
            <person name="Berlin A.M."/>
            <person name="Chapman S.B."/>
            <person name="Gainer-Dewar J."/>
            <person name="Goldberg J."/>
            <person name="Griggs A."/>
            <person name="Gujja S."/>
            <person name="Hansen M."/>
            <person name="Howarth C."/>
            <person name="Imamovic A."/>
            <person name="Ireland A."/>
            <person name="Larimer J."/>
            <person name="McCowan C."/>
            <person name="Murphy C."/>
            <person name="Pearson M."/>
            <person name="Poon T.W."/>
            <person name="Priest M."/>
            <person name="Roberts A."/>
            <person name="Saif S."/>
            <person name="Shea T."/>
            <person name="Sisk P."/>
            <person name="Sykes S."/>
            <person name="Wortman J."/>
            <person name="Nusbaum C."/>
            <person name="Birren B."/>
        </authorList>
    </citation>
    <scope>NUCLEOTIDE SEQUENCE [LARGE SCALE GENOMIC DNA]</scope>
    <source>
        <strain evidence="5">B84634 / Timone 84634 / DSM 17679 / JCM 13223</strain>
    </source>
</reference>
<gene>
    <name evidence="4" type="ORF">HMPREF1534_00763</name>
</gene>
<dbReference type="GO" id="GO:0016757">
    <property type="term" value="F:glycosyltransferase activity"/>
    <property type="evidence" value="ECO:0007669"/>
    <property type="project" value="InterPro"/>
</dbReference>
<dbReference type="eggNOG" id="COG0438">
    <property type="taxonomic scope" value="Bacteria"/>
</dbReference>
<name>U6RMG5_9BACT</name>
<comment type="caution">
    <text evidence="4">The sequence shown here is derived from an EMBL/GenBank/DDBJ whole genome shotgun (WGS) entry which is preliminary data.</text>
</comment>
<evidence type="ECO:0008006" key="6">
    <source>
        <dbReference type="Google" id="ProtNLM"/>
    </source>
</evidence>
<evidence type="ECO:0000259" key="3">
    <source>
        <dbReference type="Pfam" id="PF13439"/>
    </source>
</evidence>
<feature type="domain" description="Glycosyltransferase subfamily 4-like N-terminal" evidence="3">
    <location>
        <begin position="16"/>
        <end position="168"/>
    </location>
</feature>
<dbReference type="Proteomes" id="UP000017831">
    <property type="component" value="Unassembled WGS sequence"/>
</dbReference>